<dbReference type="InterPro" id="IPR011129">
    <property type="entry name" value="CSD"/>
</dbReference>
<gene>
    <name evidence="4" type="ORF">COB20_03975</name>
</gene>
<protein>
    <submittedName>
        <fullName evidence="4">Cold-shock protein</fullName>
    </submittedName>
</protein>
<dbReference type="PROSITE" id="PS00352">
    <property type="entry name" value="CSD_1"/>
    <property type="match status" value="1"/>
</dbReference>
<proteinExistence type="predicted"/>
<dbReference type="SUPFAM" id="SSF50249">
    <property type="entry name" value="Nucleic acid-binding proteins"/>
    <property type="match status" value="1"/>
</dbReference>
<feature type="domain" description="CSD" evidence="3">
    <location>
        <begin position="68"/>
        <end position="132"/>
    </location>
</feature>
<dbReference type="PANTHER" id="PTHR46565:SF20">
    <property type="entry name" value="COLD SHOCK DOMAIN-CONTAINING PROTEIN 4"/>
    <property type="match status" value="1"/>
</dbReference>
<dbReference type="InterPro" id="IPR019844">
    <property type="entry name" value="CSD_CS"/>
</dbReference>
<keyword evidence="2" id="KW-1133">Transmembrane helix</keyword>
<evidence type="ECO:0000313" key="4">
    <source>
        <dbReference type="EMBL" id="PCI79965.1"/>
    </source>
</evidence>
<dbReference type="GO" id="GO:0005829">
    <property type="term" value="C:cytosol"/>
    <property type="evidence" value="ECO:0007669"/>
    <property type="project" value="UniProtKB-ARBA"/>
</dbReference>
<dbReference type="GO" id="GO:0003676">
    <property type="term" value="F:nucleic acid binding"/>
    <property type="evidence" value="ECO:0007669"/>
    <property type="project" value="InterPro"/>
</dbReference>
<evidence type="ECO:0000256" key="1">
    <source>
        <dbReference type="RuleBase" id="RU000408"/>
    </source>
</evidence>
<dbReference type="PRINTS" id="PR00050">
    <property type="entry name" value="COLDSHOCK"/>
</dbReference>
<dbReference type="Gene3D" id="2.40.50.140">
    <property type="entry name" value="Nucleic acid-binding proteins"/>
    <property type="match status" value="1"/>
</dbReference>
<keyword evidence="2" id="KW-0812">Transmembrane</keyword>
<dbReference type="CDD" id="cd04458">
    <property type="entry name" value="CSP_CDS"/>
    <property type="match status" value="1"/>
</dbReference>
<comment type="caution">
    <text evidence="4">The sequence shown here is derived from an EMBL/GenBank/DDBJ whole genome shotgun (WGS) entry which is preliminary data.</text>
</comment>
<evidence type="ECO:0000313" key="5">
    <source>
        <dbReference type="Proteomes" id="UP000218767"/>
    </source>
</evidence>
<dbReference type="Pfam" id="PF00313">
    <property type="entry name" value="CSD"/>
    <property type="match status" value="1"/>
</dbReference>
<dbReference type="InterPro" id="IPR002059">
    <property type="entry name" value="CSP_DNA-bd"/>
</dbReference>
<accession>A0A2A4XD45</accession>
<sequence length="134" mass="14723">MFISFVITVLACIPLYFLSSQEFSLTLSNFPIIALTLFVIVLISSFCAQLSSARSGGDLYDDDYPSARETGSVKWFNANKGFGFITRDSGDDVFVHFRSIRGEGHRVLHDGQRVEFEVSEGDKGLQADDVAVAG</sequence>
<dbReference type="PANTHER" id="PTHR46565">
    <property type="entry name" value="COLD SHOCK DOMAIN PROTEIN 2"/>
    <property type="match status" value="1"/>
</dbReference>
<evidence type="ECO:0000259" key="3">
    <source>
        <dbReference type="PROSITE" id="PS51857"/>
    </source>
</evidence>
<dbReference type="SMART" id="SM00357">
    <property type="entry name" value="CSP"/>
    <property type="match status" value="1"/>
</dbReference>
<dbReference type="Proteomes" id="UP000218767">
    <property type="component" value="Unassembled WGS sequence"/>
</dbReference>
<dbReference type="PROSITE" id="PS51857">
    <property type="entry name" value="CSD_2"/>
    <property type="match status" value="1"/>
</dbReference>
<comment type="subcellular location">
    <subcellularLocation>
        <location evidence="1">Cytoplasm</location>
    </subcellularLocation>
</comment>
<organism evidence="4 5">
    <name type="scientific">SAR86 cluster bacterium</name>
    <dbReference type="NCBI Taxonomy" id="2030880"/>
    <lineage>
        <taxon>Bacteria</taxon>
        <taxon>Pseudomonadati</taxon>
        <taxon>Pseudomonadota</taxon>
        <taxon>Gammaproteobacteria</taxon>
        <taxon>SAR86 cluster</taxon>
    </lineage>
</organism>
<name>A0A2A4XD45_9GAMM</name>
<reference evidence="5" key="1">
    <citation type="submission" date="2017-08" db="EMBL/GenBank/DDBJ databases">
        <title>A dynamic microbial community with high functional redundancy inhabits the cold, oxic subseafloor aquifer.</title>
        <authorList>
            <person name="Tully B.J."/>
            <person name="Wheat C.G."/>
            <person name="Glazer B.T."/>
            <person name="Huber J.A."/>
        </authorList>
    </citation>
    <scope>NUCLEOTIDE SEQUENCE [LARGE SCALE GENOMIC DNA]</scope>
</reference>
<dbReference type="AlphaFoldDB" id="A0A2A4XD45"/>
<evidence type="ECO:0000256" key="2">
    <source>
        <dbReference type="SAM" id="Phobius"/>
    </source>
</evidence>
<feature type="transmembrane region" description="Helical" evidence="2">
    <location>
        <begin position="30"/>
        <end position="48"/>
    </location>
</feature>
<dbReference type="EMBL" id="NVUL01000013">
    <property type="protein sequence ID" value="PCI79965.1"/>
    <property type="molecule type" value="Genomic_DNA"/>
</dbReference>
<keyword evidence="2" id="KW-0472">Membrane</keyword>
<dbReference type="InterPro" id="IPR012340">
    <property type="entry name" value="NA-bd_OB-fold"/>
</dbReference>